<evidence type="ECO:0000313" key="11">
    <source>
        <dbReference type="Proteomes" id="UP000235371"/>
    </source>
</evidence>
<evidence type="ECO:0000256" key="5">
    <source>
        <dbReference type="ARBA" id="ARBA00022856"/>
    </source>
</evidence>
<feature type="transmembrane region" description="Helical" evidence="9">
    <location>
        <begin position="109"/>
        <end position="128"/>
    </location>
</feature>
<dbReference type="OrthoDB" id="9986677at2759"/>
<dbReference type="Proteomes" id="UP000235371">
    <property type="component" value="Unassembled WGS sequence"/>
</dbReference>
<keyword evidence="8 9" id="KW-0472">Membrane</keyword>
<evidence type="ECO:0000256" key="8">
    <source>
        <dbReference type="ARBA" id="ARBA00023136"/>
    </source>
</evidence>
<evidence type="ECO:0000256" key="3">
    <source>
        <dbReference type="ARBA" id="ARBA00022448"/>
    </source>
</evidence>
<feature type="transmembrane region" description="Helical" evidence="9">
    <location>
        <begin position="707"/>
        <end position="736"/>
    </location>
</feature>
<feature type="transmembrane region" description="Helical" evidence="9">
    <location>
        <begin position="134"/>
        <end position="155"/>
    </location>
</feature>
<evidence type="ECO:0000313" key="10">
    <source>
        <dbReference type="EMBL" id="PMD62240.1"/>
    </source>
</evidence>
<keyword evidence="3" id="KW-0813">Transport</keyword>
<dbReference type="EMBL" id="KZ613783">
    <property type="protein sequence ID" value="PMD62240.1"/>
    <property type="molecule type" value="Genomic_DNA"/>
</dbReference>
<keyword evidence="11" id="KW-1185">Reference proteome</keyword>
<dbReference type="InterPro" id="IPR004813">
    <property type="entry name" value="OPT"/>
</dbReference>
<keyword evidence="5" id="KW-0571">Peptide transport</keyword>
<keyword evidence="4 9" id="KW-0812">Transmembrane</keyword>
<dbReference type="Pfam" id="PF03169">
    <property type="entry name" value="OPT"/>
    <property type="match status" value="1"/>
</dbReference>
<evidence type="ECO:0000256" key="2">
    <source>
        <dbReference type="ARBA" id="ARBA00008807"/>
    </source>
</evidence>
<dbReference type="GO" id="GO:0015031">
    <property type="term" value="P:protein transport"/>
    <property type="evidence" value="ECO:0007669"/>
    <property type="project" value="UniProtKB-KW"/>
</dbReference>
<feature type="transmembrane region" description="Helical" evidence="9">
    <location>
        <begin position="328"/>
        <end position="349"/>
    </location>
</feature>
<name>A0A2J6TGV1_9HELO</name>
<feature type="transmembrane region" description="Helical" evidence="9">
    <location>
        <begin position="666"/>
        <end position="686"/>
    </location>
</feature>
<feature type="transmembrane region" description="Helical" evidence="9">
    <location>
        <begin position="197"/>
        <end position="216"/>
    </location>
</feature>
<dbReference type="NCBIfam" id="TIGR00728">
    <property type="entry name" value="OPT_sfam"/>
    <property type="match status" value="1"/>
</dbReference>
<evidence type="ECO:0000256" key="4">
    <source>
        <dbReference type="ARBA" id="ARBA00022692"/>
    </source>
</evidence>
<keyword evidence="6" id="KW-0653">Protein transport</keyword>
<evidence type="ECO:0000256" key="9">
    <source>
        <dbReference type="SAM" id="Phobius"/>
    </source>
</evidence>
<evidence type="ECO:0000256" key="1">
    <source>
        <dbReference type="ARBA" id="ARBA00004141"/>
    </source>
</evidence>
<dbReference type="AlphaFoldDB" id="A0A2J6TGV1"/>
<evidence type="ECO:0000256" key="6">
    <source>
        <dbReference type="ARBA" id="ARBA00022927"/>
    </source>
</evidence>
<dbReference type="GeneID" id="36594670"/>
<evidence type="ECO:0000256" key="7">
    <source>
        <dbReference type="ARBA" id="ARBA00022989"/>
    </source>
</evidence>
<reference evidence="10 11" key="1">
    <citation type="submission" date="2016-04" db="EMBL/GenBank/DDBJ databases">
        <title>A degradative enzymes factory behind the ericoid mycorrhizal symbiosis.</title>
        <authorList>
            <consortium name="DOE Joint Genome Institute"/>
            <person name="Martino E."/>
            <person name="Morin E."/>
            <person name="Grelet G."/>
            <person name="Kuo A."/>
            <person name="Kohler A."/>
            <person name="Daghino S."/>
            <person name="Barry K."/>
            <person name="Choi C."/>
            <person name="Cichocki N."/>
            <person name="Clum A."/>
            <person name="Copeland A."/>
            <person name="Hainaut M."/>
            <person name="Haridas S."/>
            <person name="Labutti K."/>
            <person name="Lindquist E."/>
            <person name="Lipzen A."/>
            <person name="Khouja H.-R."/>
            <person name="Murat C."/>
            <person name="Ohm R."/>
            <person name="Olson A."/>
            <person name="Spatafora J."/>
            <person name="Veneault-Fourrey C."/>
            <person name="Henrissat B."/>
            <person name="Grigoriev I."/>
            <person name="Martin F."/>
            <person name="Perotto S."/>
        </authorList>
    </citation>
    <scope>NUCLEOTIDE SEQUENCE [LARGE SCALE GENOMIC DNA]</scope>
    <source>
        <strain evidence="10 11">E</strain>
    </source>
</reference>
<comment type="subcellular location">
    <subcellularLocation>
        <location evidence="1">Membrane</location>
        <topology evidence="1">Multi-pass membrane protein</topology>
    </subcellularLocation>
</comment>
<feature type="transmembrane region" description="Helical" evidence="9">
    <location>
        <begin position="251"/>
        <end position="269"/>
    </location>
</feature>
<sequence>MMDTHPKAGNMDPGREILQETSREIIFAEEKQPGAFADDKKEGVYIDEKGLDGSVPISDSDGTSLYVYERDNMVRDETGRIVAETSELAITALHVDDDTSLSPWTFRTFFLGAGLACFGSVLATIYIFKPQSVSVSVIFLALISYVLGEAMALFIPRKGILKWLNPFPFNQKEHVAILIMSSSAAQKLYYPNQPGKVVSIFLIFSSQLLGYGFAGLLRKTLVYPKAMLFPGSLPISTLFQTLHRDKKETQLRLRFFYMVAAGIFCWEWIPEYIMPILVGVNIFCLAKRDSLKFTNFFGGAGGNEGLGVFGLCLDWQYIGSGCLYMPPLTLLTGFTGYVLCIILFMGIYYSNILRAQSMPFLSQLLYTDRSNFSHFDRYNQTTILNDASELDPSMLADYGLPWFAATYASSLLTNNLGTTATITYMFLYHISDLAIICNDFTKNVLQKAIRPSLWHWKFWDGKQEKPDKSDPGLDPHYKLMLEYDEVPGWWYATIMVLSFTVGMICIYEAKSTLPWYAYIVSILLSFVFTLFMGIQTARFGMYVGQQNLIQMIGAFINPGKPLANMYFTLYGSNSITQALGLLSDLKLGQYMKLSPKATFTMQILGTLIGAILNFAIRETVTDNRREILLSIEGTNVWSGQVIQSYNSQAIAWGALAKELFVVGGRYQWVLMAFLIGFLVPLPQYFLYKFLPSNKISKALFAINAPILCWYLGYLCVGINSSVMIYFGIALVTQYYVRRYYPDWYMKYNYILSAGLDRGTQVCVFILSWAVFGSAGVEHPFPSYWGKYAVVGSV</sequence>
<comment type="similarity">
    <text evidence="2">Belongs to the oligopeptide OPT transporter family.</text>
</comment>
<dbReference type="GO" id="GO:0016020">
    <property type="term" value="C:membrane"/>
    <property type="evidence" value="ECO:0007669"/>
    <property type="project" value="UniProtKB-SubCell"/>
</dbReference>
<feature type="transmembrane region" description="Helical" evidence="9">
    <location>
        <begin position="488"/>
        <end position="509"/>
    </location>
</feature>
<feature type="transmembrane region" description="Helical" evidence="9">
    <location>
        <begin position="515"/>
        <end position="534"/>
    </location>
</feature>
<feature type="transmembrane region" description="Helical" evidence="9">
    <location>
        <begin position="597"/>
        <end position="616"/>
    </location>
</feature>
<dbReference type="PANTHER" id="PTHR22601">
    <property type="entry name" value="ISP4 LIKE PROTEIN"/>
    <property type="match status" value="1"/>
</dbReference>
<keyword evidence="7 9" id="KW-1133">Transmembrane helix</keyword>
<gene>
    <name evidence="10" type="ORF">K444DRAFT_661467</name>
</gene>
<dbReference type="RefSeq" id="XP_024739144.1">
    <property type="nucleotide sequence ID" value="XM_024886593.1"/>
</dbReference>
<organism evidence="10 11">
    <name type="scientific">Hyaloscypha bicolor E</name>
    <dbReference type="NCBI Taxonomy" id="1095630"/>
    <lineage>
        <taxon>Eukaryota</taxon>
        <taxon>Fungi</taxon>
        <taxon>Dikarya</taxon>
        <taxon>Ascomycota</taxon>
        <taxon>Pezizomycotina</taxon>
        <taxon>Leotiomycetes</taxon>
        <taxon>Helotiales</taxon>
        <taxon>Hyaloscyphaceae</taxon>
        <taxon>Hyaloscypha</taxon>
        <taxon>Hyaloscypha bicolor</taxon>
    </lineage>
</organism>
<dbReference type="InterPro" id="IPR004648">
    <property type="entry name" value="Oligpept_transpt"/>
</dbReference>
<accession>A0A2J6TGV1</accession>
<dbReference type="InParanoid" id="A0A2J6TGV1"/>
<proteinExistence type="inferred from homology"/>
<dbReference type="GO" id="GO:0035673">
    <property type="term" value="F:oligopeptide transmembrane transporter activity"/>
    <property type="evidence" value="ECO:0007669"/>
    <property type="project" value="InterPro"/>
</dbReference>
<protein>
    <submittedName>
        <fullName evidence="10">OPT superfamily oligopeptide transporter</fullName>
    </submittedName>
</protein>